<dbReference type="RefSeq" id="WP_146811042.1">
    <property type="nucleotide sequence ID" value="NZ_BJXX01000137.1"/>
</dbReference>
<dbReference type="OrthoDB" id="5477114at2"/>
<dbReference type="CDD" id="cd09912">
    <property type="entry name" value="DLP_2"/>
    <property type="match status" value="1"/>
</dbReference>
<dbReference type="InterPro" id="IPR045063">
    <property type="entry name" value="Dynamin_N"/>
</dbReference>
<dbReference type="SUPFAM" id="SSF52540">
    <property type="entry name" value="P-loop containing nucleoside triphosphate hydrolases"/>
    <property type="match status" value="2"/>
</dbReference>
<feature type="region of interest" description="Disordered" evidence="7">
    <location>
        <begin position="745"/>
        <end position="781"/>
    </location>
</feature>
<comment type="caution">
    <text evidence="9">The sequence shown here is derived from an EMBL/GenBank/DDBJ whole genome shotgun (WGS) entry which is preliminary data.</text>
</comment>
<comment type="subcellular location">
    <subcellularLocation>
        <location evidence="1">Membrane</location>
    </subcellularLocation>
</comment>
<dbReference type="PANTHER" id="PTHR10465:SF0">
    <property type="entry name" value="SARCALUMENIN"/>
    <property type="match status" value="1"/>
</dbReference>
<evidence type="ECO:0000259" key="8">
    <source>
        <dbReference type="Pfam" id="PF00350"/>
    </source>
</evidence>
<dbReference type="GO" id="GO:0016020">
    <property type="term" value="C:membrane"/>
    <property type="evidence" value="ECO:0007669"/>
    <property type="project" value="UniProtKB-SubCell"/>
</dbReference>
<keyword evidence="3" id="KW-0378">Hydrolase</keyword>
<dbReference type="Gene3D" id="3.40.50.300">
    <property type="entry name" value="P-loop containing nucleotide triphosphate hydrolases"/>
    <property type="match status" value="2"/>
</dbReference>
<keyword evidence="5" id="KW-0472">Membrane</keyword>
<protein>
    <submittedName>
        <fullName evidence="9">GTPase</fullName>
    </submittedName>
</protein>
<name>A0A511V9N2_9BACL</name>
<keyword evidence="4" id="KW-0342">GTP-binding</keyword>
<evidence type="ECO:0000256" key="2">
    <source>
        <dbReference type="ARBA" id="ARBA00022741"/>
    </source>
</evidence>
<dbReference type="EMBL" id="BJXX01000137">
    <property type="protein sequence ID" value="GEN35509.1"/>
    <property type="molecule type" value="Genomic_DNA"/>
</dbReference>
<keyword evidence="10" id="KW-1185">Reference proteome</keyword>
<evidence type="ECO:0000256" key="4">
    <source>
        <dbReference type="ARBA" id="ARBA00023134"/>
    </source>
</evidence>
<feature type="compositionally biased region" description="Basic and acidic residues" evidence="7">
    <location>
        <begin position="745"/>
        <end position="757"/>
    </location>
</feature>
<evidence type="ECO:0000256" key="3">
    <source>
        <dbReference type="ARBA" id="ARBA00022801"/>
    </source>
</evidence>
<reference evidence="9 10" key="1">
    <citation type="submission" date="2019-07" db="EMBL/GenBank/DDBJ databases">
        <title>Whole genome shotgun sequence of Aneurinibacillus danicus NBRC 102444.</title>
        <authorList>
            <person name="Hosoyama A."/>
            <person name="Uohara A."/>
            <person name="Ohji S."/>
            <person name="Ichikawa N."/>
        </authorList>
    </citation>
    <scope>NUCLEOTIDE SEQUENCE [LARGE SCALE GENOMIC DNA]</scope>
    <source>
        <strain evidence="9 10">NBRC 102444</strain>
    </source>
</reference>
<dbReference type="InterPro" id="IPR027094">
    <property type="entry name" value="Mitofusin_fam"/>
</dbReference>
<proteinExistence type="predicted"/>
<dbReference type="Pfam" id="PF00350">
    <property type="entry name" value="Dynamin_N"/>
    <property type="match status" value="2"/>
</dbReference>
<evidence type="ECO:0000313" key="9">
    <source>
        <dbReference type="EMBL" id="GEN35509.1"/>
    </source>
</evidence>
<evidence type="ECO:0000256" key="1">
    <source>
        <dbReference type="ARBA" id="ARBA00004370"/>
    </source>
</evidence>
<organism evidence="9 10">
    <name type="scientific">Aneurinibacillus danicus</name>
    <dbReference type="NCBI Taxonomy" id="267746"/>
    <lineage>
        <taxon>Bacteria</taxon>
        <taxon>Bacillati</taxon>
        <taxon>Bacillota</taxon>
        <taxon>Bacilli</taxon>
        <taxon>Bacillales</taxon>
        <taxon>Paenibacillaceae</taxon>
        <taxon>Aneurinibacillus group</taxon>
        <taxon>Aneurinibacillus</taxon>
    </lineage>
</organism>
<dbReference type="GO" id="GO:0005525">
    <property type="term" value="F:GTP binding"/>
    <property type="evidence" value="ECO:0007669"/>
    <property type="project" value="UniProtKB-KW"/>
</dbReference>
<feature type="domain" description="Dynamin N-terminal" evidence="8">
    <location>
        <begin position="64"/>
        <end position="218"/>
    </location>
</feature>
<feature type="coiled-coil region" evidence="6">
    <location>
        <begin position="493"/>
        <end position="531"/>
    </location>
</feature>
<evidence type="ECO:0000256" key="7">
    <source>
        <dbReference type="SAM" id="MobiDB-lite"/>
    </source>
</evidence>
<feature type="compositionally biased region" description="Basic and acidic residues" evidence="7">
    <location>
        <begin position="764"/>
        <end position="773"/>
    </location>
</feature>
<accession>A0A511V9N2</accession>
<keyword evidence="2" id="KW-0547">Nucleotide-binding</keyword>
<evidence type="ECO:0000313" key="10">
    <source>
        <dbReference type="Proteomes" id="UP000321157"/>
    </source>
</evidence>
<evidence type="ECO:0000256" key="6">
    <source>
        <dbReference type="SAM" id="Coils"/>
    </source>
</evidence>
<sequence>MLIPQPTFTQSAIRKWVKSQKILPSHAALRLRELLHNFELVGDRIRADRCRDLLEKADAAEFVIAFCGHFSAGKSTMINELMGEELLPTNPIPTSANVVKVKTGPAHAVVTFKEKGEVAFPYPYDVKEIQAYCTDGDRVDRVEIAHPNDQLPPGVAILDTPGIDSTEDAHRVAAESLLHTADLILCMTDYNHVQSSLNSEFIETLQQDMKPTWLLINQIDKHVAFEVQFTEFARKITNAFTALGVQEDEIFFTTVREPDHPHNDVPQLKQRLAEAIAEKRRRVTETVLTAAYLLVRDHLLWREEKRRAEIEAHRAVLGTYSMTDGERIVRELADVKEREQALTDEAERFEREFAAKLDRLFKNANLMPYHTRELARSFVESQQVSFRVGRLFSGHRTKEERERRLTLFHKEVRENAATYIDIHLKKMMLEHLEAYGIENEQLRRSIYEMEVPITKEMLVGTVNRGALFSTEYVVRYASFVVDAVRQLYTQAVKEKMEEALLDLKKNRQKKADTLSRRKEELEKKRAAVLELQAIAAGQQRALRQLLDTLGGSEEEFSVEEMQEESPRAFQDIGEEKRTVRQVPRVHIGRKQAKRRRPRQVIAGDMRKQARPAIEALEQSACQLQVFPGFRGMVQELVSRAQRMKRQQYTIALFGAFSAGKSSFANALLGDAVLPVSPHPTTAAINHVLPPTEERPHGTVLVQFKRKEQVLTDVNQALEIAEQKVASFAELEALLDEHARIVREQQEKEAEKARREALEQTNPDAGKKTERKGEEEEEELRDPLELLRDEQLFFLEAVQNGLSDMRGQFGEERTVTMEELSLFVAVEERACFVERVLLYYDGPLTRQGVILIDTPGAGSMNARHTEVAFEHIKHADAVVFVTYYNHAFSRADREFLIQLGRVKEYFARDKMFFIVNAADLAASEAEIDDVLRHVERNLLACGIREARLYPVSSQIGLLAARLAQGRLSEDEAALYRKLTGTPPDTPPPESAEGRFFSGITLFEEDFRAFVTEELVGAAVASAYEDIGRALRVLEAWRTEARTEEGERRRKEEQAKAARLASGTAIEEVDTDIERGLVAQEIEELVYYVKQRVFYRYFDEFKAIINVPAFADEQEEMQTLLRRYTNEIIRFVAFDLAQEMRATSLRIETFLERTLAGIHRRTENELRALDENIALAGYEALEYETPSFVPGLHEWNATVFADLLTPYKNRATFFTEGGNMKLRDDLEARLRGPVSEYVSACEKQLKDAYLPMFDREVQRLRQKWVRQVDEYFTGKLAALTASGDMAALDAAYEAVRAIYQTR</sequence>
<keyword evidence="6" id="KW-0175">Coiled coil</keyword>
<evidence type="ECO:0000256" key="5">
    <source>
        <dbReference type="ARBA" id="ARBA00023136"/>
    </source>
</evidence>
<dbReference type="Proteomes" id="UP000321157">
    <property type="component" value="Unassembled WGS sequence"/>
</dbReference>
<dbReference type="PANTHER" id="PTHR10465">
    <property type="entry name" value="TRANSMEMBRANE GTPASE FZO1"/>
    <property type="match status" value="1"/>
</dbReference>
<dbReference type="CDD" id="cd00882">
    <property type="entry name" value="Ras_like_GTPase"/>
    <property type="match status" value="1"/>
</dbReference>
<dbReference type="InterPro" id="IPR027417">
    <property type="entry name" value="P-loop_NTPase"/>
</dbReference>
<dbReference type="GO" id="GO:0003924">
    <property type="term" value="F:GTPase activity"/>
    <property type="evidence" value="ECO:0007669"/>
    <property type="project" value="InterPro"/>
</dbReference>
<gene>
    <name evidence="9" type="ORF">ADA01nite_29690</name>
</gene>
<feature type="domain" description="Dynamin N-terminal" evidence="8">
    <location>
        <begin position="650"/>
        <end position="915"/>
    </location>
</feature>